<dbReference type="AlphaFoldDB" id="A0A3M5DPZ2"/>
<dbReference type="EMBL" id="RBSQ01000842">
    <property type="protein sequence ID" value="RMS51584.1"/>
    <property type="molecule type" value="Genomic_DNA"/>
</dbReference>
<evidence type="ECO:0000256" key="1">
    <source>
        <dbReference type="SAM" id="SignalP"/>
    </source>
</evidence>
<gene>
    <name evidence="2" type="ORF">ALP65_04292</name>
</gene>
<feature type="signal peptide" evidence="1">
    <location>
        <begin position="1"/>
        <end position="24"/>
    </location>
</feature>
<feature type="chain" id="PRO_5017984302" evidence="1">
    <location>
        <begin position="25"/>
        <end position="48"/>
    </location>
</feature>
<feature type="non-terminal residue" evidence="2">
    <location>
        <position position="48"/>
    </location>
</feature>
<proteinExistence type="predicted"/>
<evidence type="ECO:0000313" key="2">
    <source>
        <dbReference type="EMBL" id="RMS51584.1"/>
    </source>
</evidence>
<keyword evidence="1" id="KW-0732">Signal</keyword>
<reference evidence="2 3" key="1">
    <citation type="submission" date="2018-08" db="EMBL/GenBank/DDBJ databases">
        <title>Recombination of ecologically and evolutionarily significant loci maintains genetic cohesion in the Pseudomonas syringae species complex.</title>
        <authorList>
            <person name="Dillon M."/>
            <person name="Thakur S."/>
            <person name="Almeida R.N.D."/>
            <person name="Weir B.S."/>
            <person name="Guttman D.S."/>
        </authorList>
    </citation>
    <scope>NUCLEOTIDE SEQUENCE [LARGE SCALE GENOMIC DNA]</scope>
    <source>
        <strain evidence="2 3">ICMP 7846</strain>
    </source>
</reference>
<organism evidence="2 3">
    <name type="scientific">Pseudomonas aeruginosa</name>
    <dbReference type="NCBI Taxonomy" id="287"/>
    <lineage>
        <taxon>Bacteria</taxon>
        <taxon>Pseudomonadati</taxon>
        <taxon>Pseudomonadota</taxon>
        <taxon>Gammaproteobacteria</taxon>
        <taxon>Pseudomonadales</taxon>
        <taxon>Pseudomonadaceae</taxon>
        <taxon>Pseudomonas</taxon>
    </lineage>
</organism>
<name>A0A3M5DPZ2_PSEAI</name>
<comment type="caution">
    <text evidence="2">The sequence shown here is derived from an EMBL/GenBank/DDBJ whole genome shotgun (WGS) entry which is preliminary data.</text>
</comment>
<dbReference type="Proteomes" id="UP000270834">
    <property type="component" value="Unassembled WGS sequence"/>
</dbReference>
<evidence type="ECO:0000313" key="3">
    <source>
        <dbReference type="Proteomes" id="UP000270834"/>
    </source>
</evidence>
<protein>
    <submittedName>
        <fullName evidence="2">Uncharacterized protein</fullName>
    </submittedName>
</protein>
<sequence length="48" mass="4835">MKKTKILLHTGVLALSLLATQVMAAVSADEAAKLGTSLTPLGAEKAGN</sequence>
<accession>A0A3M5DPZ2</accession>